<reference evidence="2" key="1">
    <citation type="submission" date="2019-08" db="EMBL/GenBank/DDBJ databases">
        <authorList>
            <person name="Kucharzyk K."/>
            <person name="Murdoch R.W."/>
            <person name="Higgins S."/>
            <person name="Loffler F."/>
        </authorList>
    </citation>
    <scope>NUCLEOTIDE SEQUENCE</scope>
</reference>
<keyword evidence="1" id="KW-0812">Transmembrane</keyword>
<feature type="transmembrane region" description="Helical" evidence="1">
    <location>
        <begin position="80"/>
        <end position="98"/>
    </location>
</feature>
<protein>
    <submittedName>
        <fullName evidence="2">Uncharacterized protein</fullName>
    </submittedName>
</protein>
<sequence>MNTPVPMTSAPNSVIRSIIPFIVPPPLIKSSINITLLLDFRAFLGKLILSTFEFPFTYVMLSVGPSDTFMSFLIITNGKFIAFAVINAIGIPLVSIVIT</sequence>
<evidence type="ECO:0000313" key="2">
    <source>
        <dbReference type="EMBL" id="MPM31986.1"/>
    </source>
</evidence>
<keyword evidence="1" id="KW-1133">Transmembrane helix</keyword>
<organism evidence="2">
    <name type="scientific">bioreactor metagenome</name>
    <dbReference type="NCBI Taxonomy" id="1076179"/>
    <lineage>
        <taxon>unclassified sequences</taxon>
        <taxon>metagenomes</taxon>
        <taxon>ecological metagenomes</taxon>
    </lineage>
</organism>
<dbReference type="AlphaFoldDB" id="A0A644YTZ2"/>
<gene>
    <name evidence="2" type="ORF">SDC9_78543</name>
</gene>
<name>A0A644YTZ2_9ZZZZ</name>
<comment type="caution">
    <text evidence="2">The sequence shown here is derived from an EMBL/GenBank/DDBJ whole genome shotgun (WGS) entry which is preliminary data.</text>
</comment>
<accession>A0A644YTZ2</accession>
<keyword evidence="1" id="KW-0472">Membrane</keyword>
<dbReference type="EMBL" id="VSSQ01006232">
    <property type="protein sequence ID" value="MPM31986.1"/>
    <property type="molecule type" value="Genomic_DNA"/>
</dbReference>
<evidence type="ECO:0000256" key="1">
    <source>
        <dbReference type="SAM" id="Phobius"/>
    </source>
</evidence>
<proteinExistence type="predicted"/>